<dbReference type="STRING" id="1123501.Wenmar_00830"/>
<gene>
    <name evidence="2" type="ORF">Wenmar_00830</name>
</gene>
<dbReference type="Proteomes" id="UP000035100">
    <property type="component" value="Unassembled WGS sequence"/>
</dbReference>
<proteinExistence type="predicted"/>
<sequence length="180" mass="19561">MAEGTPATRRWMGRLAFTGIALGLVFLRLLPLDTLPRGWAPPDLLLAATMAWTVRRPEHVPVLLVAALFLLTDLLFHRPPGLMAAAVVIATEALRRRHAGFRTMPFPLEWATVSLAIVGLTFGVRLTLAALMMPQAPMALTMIEMGLTILSYPLVVGFAYVAFGLTRRAPGAVDALGHRL</sequence>
<evidence type="ECO:0008006" key="4">
    <source>
        <dbReference type="Google" id="ProtNLM"/>
    </source>
</evidence>
<dbReference type="AlphaFoldDB" id="A0A0D0Q7L7"/>
<feature type="transmembrane region" description="Helical" evidence="1">
    <location>
        <begin position="12"/>
        <end position="30"/>
    </location>
</feature>
<keyword evidence="1" id="KW-0812">Transmembrane</keyword>
<dbReference type="eggNOG" id="ENOG5032RJQ">
    <property type="taxonomic scope" value="Bacteria"/>
</dbReference>
<dbReference type="PATRIC" id="fig|1123501.6.peg.897"/>
<name>A0A0D0Q7L7_9RHOB</name>
<keyword evidence="1" id="KW-0472">Membrane</keyword>
<dbReference type="RefSeq" id="WP_018304198.1">
    <property type="nucleotide sequence ID" value="NZ_KB902312.1"/>
</dbReference>
<keyword evidence="1" id="KW-1133">Transmembrane helix</keyword>
<feature type="transmembrane region" description="Helical" evidence="1">
    <location>
        <begin position="110"/>
        <end position="133"/>
    </location>
</feature>
<feature type="transmembrane region" description="Helical" evidence="1">
    <location>
        <begin position="62"/>
        <end position="89"/>
    </location>
</feature>
<dbReference type="OrthoDB" id="7629477at2"/>
<accession>A0A0D0Q7L7</accession>
<protein>
    <recommendedName>
        <fullName evidence="4">Rod shape-determining protein MreD</fullName>
    </recommendedName>
</protein>
<evidence type="ECO:0000313" key="3">
    <source>
        <dbReference type="Proteomes" id="UP000035100"/>
    </source>
</evidence>
<evidence type="ECO:0000256" key="1">
    <source>
        <dbReference type="SAM" id="Phobius"/>
    </source>
</evidence>
<feature type="transmembrane region" description="Helical" evidence="1">
    <location>
        <begin position="139"/>
        <end position="163"/>
    </location>
</feature>
<reference evidence="2 3" key="1">
    <citation type="submission" date="2013-01" db="EMBL/GenBank/DDBJ databases">
        <authorList>
            <person name="Fiebig A."/>
            <person name="Goeker M."/>
            <person name="Klenk H.-P.P."/>
        </authorList>
    </citation>
    <scope>NUCLEOTIDE SEQUENCE [LARGE SCALE GENOMIC DNA]</scope>
    <source>
        <strain evidence="2 3">DSM 24838</strain>
    </source>
</reference>
<dbReference type="EMBL" id="AONG01000005">
    <property type="protein sequence ID" value="KIQ70454.1"/>
    <property type="molecule type" value="Genomic_DNA"/>
</dbReference>
<keyword evidence="3" id="KW-1185">Reference proteome</keyword>
<comment type="caution">
    <text evidence="2">The sequence shown here is derived from an EMBL/GenBank/DDBJ whole genome shotgun (WGS) entry which is preliminary data.</text>
</comment>
<organism evidence="2 3">
    <name type="scientific">Wenxinia marina DSM 24838</name>
    <dbReference type="NCBI Taxonomy" id="1123501"/>
    <lineage>
        <taxon>Bacteria</taxon>
        <taxon>Pseudomonadati</taxon>
        <taxon>Pseudomonadota</taxon>
        <taxon>Alphaproteobacteria</taxon>
        <taxon>Rhodobacterales</taxon>
        <taxon>Roseobacteraceae</taxon>
        <taxon>Wenxinia</taxon>
    </lineage>
</organism>
<evidence type="ECO:0000313" key="2">
    <source>
        <dbReference type="EMBL" id="KIQ70454.1"/>
    </source>
</evidence>